<dbReference type="Proteomes" id="UP000664032">
    <property type="component" value="Unassembled WGS sequence"/>
</dbReference>
<keyword evidence="2" id="KW-1185">Reference proteome</keyword>
<dbReference type="EMBL" id="JAFIQS020000003">
    <property type="protein sequence ID" value="KAH9484447.1"/>
    <property type="molecule type" value="Genomic_DNA"/>
</dbReference>
<evidence type="ECO:0000313" key="1">
    <source>
        <dbReference type="EMBL" id="KAH9484447.1"/>
    </source>
</evidence>
<sequence>MEDTTSDATLIPRRKAARAAAEAVAIQVAESGSEPDVEASKGKRRAGKQSGRSKKKAKMTEAAAPINAPSEPLSGNATPKPQLTILKEATSIHTSPKHNVVDLVEGPSKVSSTHQRKRSGLEDLSDLTDLTSMSSDERPTSPEDVVSKAKRLAKPFPFYDFEDTMYEDTTLTPTIPKASSSKLSKPTTSKASTSKSSAPGKTRPKPTRKIVYQDFSLDSYVWTLVNPETLDAYEDRPQGDEKGLWWPGKVQRCRTIDTPLEVRLFGKDTKVVQIFSPTKVNTIPQPSPLTKMKFKNPTYVPSQNTSTGEKEALNLTQDDIIERWQGAIQDLKRDADIIMIDSDSSSNVDIASLSTTDDDLPEYVSLSHPASQSSSVPAKPVTSQASSKAAPKNKGKGKEKAKPNTRDWQYLSANEPDMLLTIPGELVLAKEKLQTNIYWPARIEEFVPSANPSRAGKYKVTWVDSSCQEIPRGWFYTSSQSEFATCLMGKFESFYVHKEDDPDEDDLTPPEEDRSPSPVPLDPPPSREDFKLLDIRHQFTYTKEILRAIMDGRYTPTREKHDDFVKGGKWRKNVANSAAMWGLMDPKEVKVVDKLVRNWCLRDDKEDEVMDNVSDISPQPIVLDSVQDVTQVENNEAPAPPEAELALGDNTTSDIPAVGTLPSGSSAKPPPTFIETVPNVAGDIKSSASKEGDAQSPLPAEAIEPDPTSPDYVYPDSAMRFEPSPFPRPLHSSSPSSSSLAALLPKPSHIDSLATTSEAPSSPPPSSLAPTMDTEDGDYDIKSDLTAMAEDQKPIEAVATVPKQRNFVPFKSLTKLSQIEYCSTILVPESVRQILLWRSGDRTQMGLLGSEEEQVLYDKGTKLLSERDWVFDVKRLRERGAMAPPTANDPWLAGRHFGIVIDAGSSGSRLQIYSWRDPRTIHVQKGSQLAYQLPKVEKGTKDNDLWVTKVEPGLSSLAENPQDVGTYLRPLLSHAREHIPPSLHQETPIFLLATAGMRLLTPKKQAEILLETCRFLVTHSNFKIESQSDAGPCGASVRIITGEEEGLFGWIAVNYLMDGFSGFSQNRTTYGFLDMGGASTQIAFEPSLENQAKTKNLVDVRLRLLGGDEIHHKVFVTTWLGYGTNQARERYVGQAITEYDTQRGHGNDDDDDDDDEYDFDEKHHLVPDPCLPKNLELKELPVHTTDPATAHLKKSHKMLGTGSFEQCLKKTATLLNTSTPCPDTPCLMNGVHVPPIDFSVSHFIGVSEYWYSSEHIFGLGGAYDFVQYERAASEFCSRDWSGILKEHEESRARHRLGGDGEVIQDDKIVEAGQWGPQVELPRLQMQCFKAAWIVNVLHEGIKMPRLVDPGGNDTTDGEKVAEEAGKKGLGRPTFQSLDSVGDIAISWTLGKMVLEASKEVPPLVKTSKPLVDPIDDIEDIENFPIQPIRPPFLSLGGIEERISPHLPSSLTRHSLGFSPVLFLFYVLIIFMVIGIGYPMRRQLRASCLRTIHKASRRDSSYNELMEEGKMNRPPSPSSASGKWMYPMKQLFSSRRKPTAPLSVVTSNNPTLRHMMPSTSRTSPTRSFSLPNGIAATASSTQYASRSPSPLQGFPDDSSILGTPSSLMTSRSRNTSQINLSTMAPRPVAISRANSSYHINGKAQLQ</sequence>
<name>A0ACB8H9X1_PSICU</name>
<gene>
    <name evidence="1" type="ORF">JR316_0003929</name>
</gene>
<evidence type="ECO:0000313" key="2">
    <source>
        <dbReference type="Proteomes" id="UP000664032"/>
    </source>
</evidence>
<proteinExistence type="predicted"/>
<organism evidence="1 2">
    <name type="scientific">Psilocybe cubensis</name>
    <name type="common">Psychedelic mushroom</name>
    <name type="synonym">Stropharia cubensis</name>
    <dbReference type="NCBI Taxonomy" id="181762"/>
    <lineage>
        <taxon>Eukaryota</taxon>
        <taxon>Fungi</taxon>
        <taxon>Dikarya</taxon>
        <taxon>Basidiomycota</taxon>
        <taxon>Agaricomycotina</taxon>
        <taxon>Agaricomycetes</taxon>
        <taxon>Agaricomycetidae</taxon>
        <taxon>Agaricales</taxon>
        <taxon>Agaricineae</taxon>
        <taxon>Strophariaceae</taxon>
        <taxon>Psilocybe</taxon>
    </lineage>
</organism>
<accession>A0ACB8H9X1</accession>
<reference evidence="1" key="1">
    <citation type="submission" date="2021-10" db="EMBL/GenBank/DDBJ databases">
        <title>Psilocybe cubensis genome.</title>
        <authorList>
            <person name="Mckernan K.J."/>
            <person name="Crawford S."/>
            <person name="Trippe A."/>
            <person name="Kane L.T."/>
            <person name="Mclaughlin S."/>
        </authorList>
    </citation>
    <scope>NUCLEOTIDE SEQUENCE</scope>
    <source>
        <strain evidence="1">MGC-MH-2018</strain>
    </source>
</reference>
<comment type="caution">
    <text evidence="1">The sequence shown here is derived from an EMBL/GenBank/DDBJ whole genome shotgun (WGS) entry which is preliminary data.</text>
</comment>
<protein>
    <submittedName>
        <fullName evidence="1">Golgi apyrase</fullName>
    </submittedName>
</protein>